<feature type="compositionally biased region" description="Basic residues" evidence="1">
    <location>
        <begin position="138"/>
        <end position="149"/>
    </location>
</feature>
<dbReference type="Proteomes" id="UP000215902">
    <property type="component" value="Unassembled WGS sequence"/>
</dbReference>
<feature type="compositionally biased region" description="Basic and acidic residues" evidence="1">
    <location>
        <begin position="150"/>
        <end position="162"/>
    </location>
</feature>
<dbReference type="EMBL" id="NIVC01001334">
    <property type="protein sequence ID" value="PAA69289.1"/>
    <property type="molecule type" value="Genomic_DNA"/>
</dbReference>
<keyword evidence="3" id="KW-1185">Reference proteome</keyword>
<sequence>LEVAAADWFYENVLKSTSCPSFAISATAQQKYSYNNRRYETGLSMRASWILALATGLACFGCNLHGGDCCMAGLKAVVRGRKRMDPNVRDTILATKELAGKTPRKKLARAGIEMDTIDAKSLRDEIVYLKHMKRTLKKQQRREFKKAKRLEKQQQKEFKKMFDTQPGP</sequence>
<comment type="caution">
    <text evidence="2">The sequence shown here is derived from an EMBL/GenBank/DDBJ whole genome shotgun (WGS) entry which is preliminary data.</text>
</comment>
<evidence type="ECO:0000313" key="2">
    <source>
        <dbReference type="EMBL" id="PAA69289.1"/>
    </source>
</evidence>
<feature type="non-terminal residue" evidence="2">
    <location>
        <position position="1"/>
    </location>
</feature>
<proteinExistence type="predicted"/>
<evidence type="ECO:0000256" key="1">
    <source>
        <dbReference type="SAM" id="MobiDB-lite"/>
    </source>
</evidence>
<protein>
    <submittedName>
        <fullName evidence="2">Uncharacterized protein</fullName>
    </submittedName>
</protein>
<reference evidence="2 3" key="1">
    <citation type="submission" date="2017-06" db="EMBL/GenBank/DDBJ databases">
        <title>A platform for efficient transgenesis in Macrostomum lignano, a flatworm model organism for stem cell research.</title>
        <authorList>
            <person name="Berezikov E."/>
        </authorList>
    </citation>
    <scope>NUCLEOTIDE SEQUENCE [LARGE SCALE GENOMIC DNA]</scope>
    <source>
        <strain evidence="2">DV1</strain>
        <tissue evidence="2">Whole organism</tissue>
    </source>
</reference>
<feature type="region of interest" description="Disordered" evidence="1">
    <location>
        <begin position="138"/>
        <end position="168"/>
    </location>
</feature>
<accession>A0A267F877</accession>
<gene>
    <name evidence="2" type="ORF">BOX15_Mlig017295g1</name>
</gene>
<name>A0A267F877_9PLAT</name>
<evidence type="ECO:0000313" key="3">
    <source>
        <dbReference type="Proteomes" id="UP000215902"/>
    </source>
</evidence>
<dbReference type="AlphaFoldDB" id="A0A267F877"/>
<organism evidence="2 3">
    <name type="scientific">Macrostomum lignano</name>
    <dbReference type="NCBI Taxonomy" id="282301"/>
    <lineage>
        <taxon>Eukaryota</taxon>
        <taxon>Metazoa</taxon>
        <taxon>Spiralia</taxon>
        <taxon>Lophotrochozoa</taxon>
        <taxon>Platyhelminthes</taxon>
        <taxon>Rhabditophora</taxon>
        <taxon>Macrostomorpha</taxon>
        <taxon>Macrostomida</taxon>
        <taxon>Macrostomidae</taxon>
        <taxon>Macrostomum</taxon>
    </lineage>
</organism>